<gene>
    <name evidence="6" type="ORF">ND2E_0150</name>
</gene>
<dbReference type="SUPFAM" id="SSF55073">
    <property type="entry name" value="Nucleotide cyclase"/>
    <property type="match status" value="1"/>
</dbReference>
<dbReference type="InterPro" id="IPR029787">
    <property type="entry name" value="Nucleotide_cyclase"/>
</dbReference>
<dbReference type="PANTHER" id="PTHR45138">
    <property type="entry name" value="REGULATORY COMPONENTS OF SENSORY TRANSDUCTION SYSTEM"/>
    <property type="match status" value="1"/>
</dbReference>
<evidence type="ECO:0000256" key="1">
    <source>
        <dbReference type="ARBA" id="ARBA00001946"/>
    </source>
</evidence>
<name>A0A099KFR3_COLPS</name>
<dbReference type="AlphaFoldDB" id="A0A099KFR3"/>
<feature type="domain" description="GGDEF" evidence="5">
    <location>
        <begin position="496"/>
        <end position="627"/>
    </location>
</feature>
<dbReference type="Gene3D" id="1.25.40.10">
    <property type="entry name" value="Tetratricopeptide repeat domain"/>
    <property type="match status" value="2"/>
</dbReference>
<dbReference type="InterPro" id="IPR011990">
    <property type="entry name" value="TPR-like_helical_dom_sf"/>
</dbReference>
<comment type="caution">
    <text evidence="6">The sequence shown here is derived from an EMBL/GenBank/DDBJ whole genome shotgun (WGS) entry which is preliminary data.</text>
</comment>
<evidence type="ECO:0000256" key="2">
    <source>
        <dbReference type="ARBA" id="ARBA00012528"/>
    </source>
</evidence>
<keyword evidence="4" id="KW-0812">Transmembrane</keyword>
<evidence type="ECO:0000313" key="7">
    <source>
        <dbReference type="Proteomes" id="UP000029843"/>
    </source>
</evidence>
<protein>
    <recommendedName>
        <fullName evidence="2">diguanylate cyclase</fullName>
        <ecNumber evidence="2">2.7.7.65</ecNumber>
    </recommendedName>
</protein>
<dbReference type="SUPFAM" id="SSF48452">
    <property type="entry name" value="TPR-like"/>
    <property type="match status" value="1"/>
</dbReference>
<reference evidence="6 7" key="1">
    <citation type="submission" date="2014-08" db="EMBL/GenBank/DDBJ databases">
        <title>Genomic and Phenotypic Diversity of Colwellia psychrerythraea strains from Disparate Marine Basins.</title>
        <authorList>
            <person name="Techtmann S.M."/>
            <person name="Stelling S.C."/>
            <person name="Utturkar S.M."/>
            <person name="Alshibli N."/>
            <person name="Harris A."/>
            <person name="Brown S.D."/>
            <person name="Hazen T.C."/>
        </authorList>
    </citation>
    <scope>NUCLEOTIDE SEQUENCE [LARGE SCALE GENOMIC DNA]</scope>
    <source>
        <strain evidence="6 7">ND2E</strain>
    </source>
</reference>
<dbReference type="InterPro" id="IPR050469">
    <property type="entry name" value="Diguanylate_Cyclase"/>
</dbReference>
<dbReference type="GO" id="GO:0052621">
    <property type="term" value="F:diguanylate cyclase activity"/>
    <property type="evidence" value="ECO:0007669"/>
    <property type="project" value="UniProtKB-EC"/>
</dbReference>
<accession>A0A099KFR3</accession>
<keyword evidence="4" id="KW-1133">Transmembrane helix</keyword>
<dbReference type="RefSeq" id="WP_052056747.1">
    <property type="nucleotide sequence ID" value="NZ_JQED01000042.1"/>
</dbReference>
<evidence type="ECO:0000256" key="3">
    <source>
        <dbReference type="ARBA" id="ARBA00034247"/>
    </source>
</evidence>
<comment type="cofactor">
    <cofactor evidence="1">
        <name>Mg(2+)</name>
        <dbReference type="ChEBI" id="CHEBI:18420"/>
    </cofactor>
</comment>
<dbReference type="OrthoDB" id="6191081at2"/>
<keyword evidence="4" id="KW-0472">Membrane</keyword>
<sequence>MFIKQFLLTSFIFASYLSSIFICLSVDATENKRADTIITLFKTSKPSSPQQASSLLQELKKTISPDDLLRQKEYIRAKCWNQKVETNAQIEQAISFANEQLDIFNSPAPSKITIDLTLCKTTYQRLLGQVDTTLQDLTNAINQAYIIEAPLLIAHGYSQRGTLHSYQGNYSASLEDLLTAQSHYESLKLNYWANINLGELATSYRRFGDAKSALKYQLQLEDIYIKEGKLFEANDINIQIASSLEQLNDLEEANARYRVSQQFLHDKQPVISADMSINIANNLISLGQYSKALTLLQQAESTITPEYNAPYSFLQLYLANTQFKLNNYPASLAALQNAEKAFIIDKNQRGLSQVLELRSNIYQADKDWQNAYQSLADYLKVHLAQDERVLTKLNAELRTRFDTDRIKHENDLLLQHANDKEIQLHMLQRNKTMQIIIITLVGIILILVSIFAYKQMNHKQQYRKLAFTDELTQVANRRETYVQAEKCLTLCKKSQKPFSLIFFDADYFKLVNDELGHYIGDQVLICLANIATKVIRNGDIVGRVGGEEFIILLPDTDIEIALTIANRLLTTIEQYEWSTVSSNLTQTVSAGVVRYQEEKDLSELLLKADKALYEAKAAGRNHVKVYL</sequence>
<dbReference type="Proteomes" id="UP000029843">
    <property type="component" value="Unassembled WGS sequence"/>
</dbReference>
<dbReference type="InterPro" id="IPR000160">
    <property type="entry name" value="GGDEF_dom"/>
</dbReference>
<dbReference type="GO" id="GO:1902201">
    <property type="term" value="P:negative regulation of bacterial-type flagellum-dependent cell motility"/>
    <property type="evidence" value="ECO:0007669"/>
    <property type="project" value="TreeGrafter"/>
</dbReference>
<evidence type="ECO:0000259" key="5">
    <source>
        <dbReference type="PROSITE" id="PS50887"/>
    </source>
</evidence>
<dbReference type="InterPro" id="IPR043128">
    <property type="entry name" value="Rev_trsase/Diguanyl_cyclase"/>
</dbReference>
<dbReference type="Pfam" id="PF00990">
    <property type="entry name" value="GGDEF"/>
    <property type="match status" value="1"/>
</dbReference>
<dbReference type="EMBL" id="JQED01000042">
    <property type="protein sequence ID" value="KGJ88857.1"/>
    <property type="molecule type" value="Genomic_DNA"/>
</dbReference>
<dbReference type="NCBIfam" id="TIGR00254">
    <property type="entry name" value="GGDEF"/>
    <property type="match status" value="1"/>
</dbReference>
<organism evidence="6 7">
    <name type="scientific">Colwellia psychrerythraea</name>
    <name type="common">Vibrio psychroerythus</name>
    <dbReference type="NCBI Taxonomy" id="28229"/>
    <lineage>
        <taxon>Bacteria</taxon>
        <taxon>Pseudomonadati</taxon>
        <taxon>Pseudomonadota</taxon>
        <taxon>Gammaproteobacteria</taxon>
        <taxon>Alteromonadales</taxon>
        <taxon>Colwelliaceae</taxon>
        <taxon>Colwellia</taxon>
    </lineage>
</organism>
<dbReference type="Gene3D" id="3.30.70.270">
    <property type="match status" value="1"/>
</dbReference>
<dbReference type="EC" id="2.7.7.65" evidence="2"/>
<dbReference type="CDD" id="cd01949">
    <property type="entry name" value="GGDEF"/>
    <property type="match status" value="1"/>
</dbReference>
<feature type="transmembrane region" description="Helical" evidence="4">
    <location>
        <begin position="433"/>
        <end position="453"/>
    </location>
</feature>
<dbReference type="SMART" id="SM00267">
    <property type="entry name" value="GGDEF"/>
    <property type="match status" value="1"/>
</dbReference>
<dbReference type="FunFam" id="3.30.70.270:FF:000001">
    <property type="entry name" value="Diguanylate cyclase domain protein"/>
    <property type="match status" value="1"/>
</dbReference>
<proteinExistence type="predicted"/>
<comment type="catalytic activity">
    <reaction evidence="3">
        <text>2 GTP = 3',3'-c-di-GMP + 2 diphosphate</text>
        <dbReference type="Rhea" id="RHEA:24898"/>
        <dbReference type="ChEBI" id="CHEBI:33019"/>
        <dbReference type="ChEBI" id="CHEBI:37565"/>
        <dbReference type="ChEBI" id="CHEBI:58805"/>
        <dbReference type="EC" id="2.7.7.65"/>
    </reaction>
</comment>
<evidence type="ECO:0000256" key="4">
    <source>
        <dbReference type="SAM" id="Phobius"/>
    </source>
</evidence>
<dbReference type="PATRIC" id="fig|28229.4.peg.3088"/>
<dbReference type="GO" id="GO:0005886">
    <property type="term" value="C:plasma membrane"/>
    <property type="evidence" value="ECO:0007669"/>
    <property type="project" value="TreeGrafter"/>
</dbReference>
<dbReference type="PANTHER" id="PTHR45138:SF9">
    <property type="entry name" value="DIGUANYLATE CYCLASE DGCM-RELATED"/>
    <property type="match status" value="1"/>
</dbReference>
<evidence type="ECO:0000313" key="6">
    <source>
        <dbReference type="EMBL" id="KGJ88857.1"/>
    </source>
</evidence>
<dbReference type="GO" id="GO:0043709">
    <property type="term" value="P:cell adhesion involved in single-species biofilm formation"/>
    <property type="evidence" value="ECO:0007669"/>
    <property type="project" value="TreeGrafter"/>
</dbReference>
<dbReference type="PROSITE" id="PS50887">
    <property type="entry name" value="GGDEF"/>
    <property type="match status" value="1"/>
</dbReference>